<evidence type="ECO:0000313" key="6">
    <source>
        <dbReference type="Proteomes" id="UP000001593"/>
    </source>
</evidence>
<dbReference type="Proteomes" id="UP000001593">
    <property type="component" value="Unassembled WGS sequence"/>
</dbReference>
<feature type="domain" description="Major facilitator superfamily (MFS) profile" evidence="4">
    <location>
        <begin position="20"/>
        <end position="577"/>
    </location>
</feature>
<feature type="non-terminal residue" evidence="5">
    <location>
        <position position="600"/>
    </location>
</feature>
<reference evidence="5 6" key="1">
    <citation type="journal article" date="2007" name="Science">
        <title>Sea anemone genome reveals ancestral eumetazoan gene repertoire and genomic organization.</title>
        <authorList>
            <person name="Putnam N.H."/>
            <person name="Srivastava M."/>
            <person name="Hellsten U."/>
            <person name="Dirks B."/>
            <person name="Chapman J."/>
            <person name="Salamov A."/>
            <person name="Terry A."/>
            <person name="Shapiro H."/>
            <person name="Lindquist E."/>
            <person name="Kapitonov V.V."/>
            <person name="Jurka J."/>
            <person name="Genikhovich G."/>
            <person name="Grigoriev I.V."/>
            <person name="Lucas S.M."/>
            <person name="Steele R.E."/>
            <person name="Finnerty J.R."/>
            <person name="Technau U."/>
            <person name="Martindale M.Q."/>
            <person name="Rokhsar D.S."/>
        </authorList>
    </citation>
    <scope>NUCLEOTIDE SEQUENCE [LARGE SCALE GENOMIC DNA]</scope>
    <source>
        <strain evidence="6">CH2 X CH6</strain>
    </source>
</reference>
<feature type="transmembrane region" description="Helical" evidence="3">
    <location>
        <begin position="86"/>
        <end position="107"/>
    </location>
</feature>
<feature type="transmembrane region" description="Helical" evidence="3">
    <location>
        <begin position="21"/>
        <end position="46"/>
    </location>
</feature>
<dbReference type="GO" id="GO:0022857">
    <property type="term" value="F:transmembrane transporter activity"/>
    <property type="evidence" value="ECO:0007669"/>
    <property type="project" value="InterPro"/>
</dbReference>
<keyword evidence="3" id="KW-0472">Membrane</keyword>
<dbReference type="NCBIfam" id="TIGR00805">
    <property type="entry name" value="oat"/>
    <property type="match status" value="1"/>
</dbReference>
<dbReference type="GO" id="GO:0006811">
    <property type="term" value="P:monoatomic ion transport"/>
    <property type="evidence" value="ECO:0007669"/>
    <property type="project" value="UniProtKB-KW"/>
</dbReference>
<organism evidence="5 6">
    <name type="scientific">Nematostella vectensis</name>
    <name type="common">Starlet sea anemone</name>
    <dbReference type="NCBI Taxonomy" id="45351"/>
    <lineage>
        <taxon>Eukaryota</taxon>
        <taxon>Metazoa</taxon>
        <taxon>Cnidaria</taxon>
        <taxon>Anthozoa</taxon>
        <taxon>Hexacorallia</taxon>
        <taxon>Actiniaria</taxon>
        <taxon>Edwardsiidae</taxon>
        <taxon>Nematostella</taxon>
    </lineage>
</organism>
<protein>
    <recommendedName>
        <fullName evidence="3">Solute carrier organic anion transporter family member</fullName>
    </recommendedName>
</protein>
<evidence type="ECO:0000256" key="3">
    <source>
        <dbReference type="RuleBase" id="RU362056"/>
    </source>
</evidence>
<feature type="transmembrane region" description="Helical" evidence="3">
    <location>
        <begin position="461"/>
        <end position="483"/>
    </location>
</feature>
<feature type="transmembrane region" description="Helical" evidence="3">
    <location>
        <begin position="289"/>
        <end position="313"/>
    </location>
</feature>
<evidence type="ECO:0000256" key="2">
    <source>
        <dbReference type="ARBA" id="ARBA00023157"/>
    </source>
</evidence>
<proteinExistence type="inferred from homology"/>
<dbReference type="FunFam" id="1.20.1250.20:FF:000363">
    <property type="entry name" value="Solute carrier organic anion transporter family member"/>
    <property type="match status" value="1"/>
</dbReference>
<dbReference type="PhylomeDB" id="A7SHZ4"/>
<keyword evidence="6" id="KW-1185">Reference proteome</keyword>
<dbReference type="HOGENOM" id="CLU_008954_1_2_1"/>
<keyword evidence="2" id="KW-1015">Disulfide bond</keyword>
<name>A7SHZ4_NEMVE</name>
<evidence type="ECO:0000256" key="1">
    <source>
        <dbReference type="ARBA" id="ARBA00004141"/>
    </source>
</evidence>
<dbReference type="PROSITE" id="PS50850">
    <property type="entry name" value="MFS"/>
    <property type="match status" value="1"/>
</dbReference>
<comment type="similarity">
    <text evidence="3">Belongs to the organo anion transporter (TC 2.A.60) family.</text>
</comment>
<keyword evidence="3" id="KW-1133">Transmembrane helix</keyword>
<feature type="transmembrane region" description="Helical" evidence="3">
    <location>
        <begin position="139"/>
        <end position="167"/>
    </location>
</feature>
<feature type="transmembrane region" description="Helical" evidence="3">
    <location>
        <begin position="58"/>
        <end position="79"/>
    </location>
</feature>
<gene>
    <name evidence="5" type="ORF">NEMVEDRAFT_v1g119016</name>
</gene>
<dbReference type="InterPro" id="IPR004156">
    <property type="entry name" value="OATP"/>
</dbReference>
<comment type="subcellular location">
    <subcellularLocation>
        <location evidence="3">Cell membrane</location>
        <topology evidence="3">Multi-pass membrane protein</topology>
    </subcellularLocation>
    <subcellularLocation>
        <location evidence="1">Membrane</location>
        <topology evidence="1">Multi-pass membrane protein</topology>
    </subcellularLocation>
</comment>
<feature type="non-terminal residue" evidence="5">
    <location>
        <position position="1"/>
    </location>
</feature>
<dbReference type="EMBL" id="DS469664">
    <property type="protein sequence ID" value="EDO36636.1"/>
    <property type="molecule type" value="Genomic_DNA"/>
</dbReference>
<keyword evidence="3" id="KW-0406">Ion transport</keyword>
<feature type="transmembrane region" description="Helical" evidence="3">
    <location>
        <begin position="552"/>
        <end position="573"/>
    </location>
</feature>
<dbReference type="GO" id="GO:0005886">
    <property type="term" value="C:plasma membrane"/>
    <property type="evidence" value="ECO:0007669"/>
    <property type="project" value="UniProtKB-SubCell"/>
</dbReference>
<feature type="transmembrane region" description="Helical" evidence="3">
    <location>
        <begin position="179"/>
        <end position="207"/>
    </location>
</feature>
<feature type="transmembrane region" description="Helical" evidence="3">
    <location>
        <begin position="333"/>
        <end position="353"/>
    </location>
</feature>
<dbReference type="PANTHER" id="PTHR11388:SF100">
    <property type="entry name" value="SOLUTE CARRIER ORGANIC ANION TRANSPORTER FAMILY MEMBER 4A1"/>
    <property type="match status" value="1"/>
</dbReference>
<dbReference type="Pfam" id="PF03137">
    <property type="entry name" value="OATP"/>
    <property type="match status" value="1"/>
</dbReference>
<dbReference type="InParanoid" id="A7SHZ4"/>
<accession>A7SHZ4</accession>
<dbReference type="InterPro" id="IPR020846">
    <property type="entry name" value="MFS_dom"/>
</dbReference>
<dbReference type="OMA" id="IASAYQF"/>
<feature type="transmembrane region" description="Helical" evidence="3">
    <location>
        <begin position="365"/>
        <end position="385"/>
    </location>
</feature>
<dbReference type="eggNOG" id="KOG3626">
    <property type="taxonomic scope" value="Eukaryota"/>
</dbReference>
<dbReference type="Gene3D" id="1.20.1250.20">
    <property type="entry name" value="MFS general substrate transporter like domains"/>
    <property type="match status" value="2"/>
</dbReference>
<feature type="transmembrane region" description="Helical" evidence="3">
    <location>
        <begin position="227"/>
        <end position="249"/>
    </location>
</feature>
<keyword evidence="3" id="KW-0812">Transmembrane</keyword>
<keyword evidence="3" id="KW-0813">Transport</keyword>
<dbReference type="InterPro" id="IPR036259">
    <property type="entry name" value="MFS_trans_sf"/>
</dbReference>
<sequence length="600" mass="65491">CGLLSWRARFLQRFAAPKWFLVFQCWLVLAQGLIVSGMTGVVISSLEKRFYLKTSEVGAITACYDIAAALMAIVVSYYGHHHKPKWLGSGALILGIGCFLFALPHLLVGDYEPGTSVSDFCDRSPNPSALSSVKCQSSIWYHILVFVIAEFFIGFGATPVYILGTAFIDENVRHATSGLFLGIMYAVAAFGPAVGYLLGGQFLNIYVDIEQPSGVDLKPEDSNWIGAWWLGYVFGGTLALLCSFPLLMFPYELPGTREIRAEKQALSDTVEDPNTPHTLKQLLPALRNLLTNPTFVFLSLAAAFEGLAVGGFSTFLPKFMEAQFRMTASDASFYAGIITVPGGVLGMLVGGLLVKKMNWTCGKTIKACIFIATVAFLFTSILLFGCQNREFMGITRPYMNSTKLGGSMDAPCNLGCRCRAEVYAPLCTEDDQMTYYSACFAGSTGSRAIKGSGCKPDCSNIYPFMVGLALLMFTTFLNNIPATTATLRCIPESQGSFGLGIQQLIVRILAFIPAPIVFGAAIDVTCRMPQKDACDPAAERNCLEYDTDKFRYVMLALGGTFKLLSAISFFLAWKYYKLPPKDNKALDNVVENSIATELEN</sequence>
<dbReference type="AlphaFoldDB" id="A7SHZ4"/>
<evidence type="ECO:0000313" key="5">
    <source>
        <dbReference type="EMBL" id="EDO36636.1"/>
    </source>
</evidence>
<dbReference type="SUPFAM" id="SSF103473">
    <property type="entry name" value="MFS general substrate transporter"/>
    <property type="match status" value="1"/>
</dbReference>
<dbReference type="PANTHER" id="PTHR11388">
    <property type="entry name" value="ORGANIC ANION TRANSPORTER"/>
    <property type="match status" value="1"/>
</dbReference>
<feature type="transmembrane region" description="Helical" evidence="3">
    <location>
        <begin position="504"/>
        <end position="522"/>
    </location>
</feature>
<evidence type="ECO:0000259" key="4">
    <source>
        <dbReference type="PROSITE" id="PS50850"/>
    </source>
</evidence>